<evidence type="ECO:0000313" key="4">
    <source>
        <dbReference type="Proteomes" id="UP000683360"/>
    </source>
</evidence>
<evidence type="ECO:0000256" key="1">
    <source>
        <dbReference type="ARBA" id="ARBA00023157"/>
    </source>
</evidence>
<feature type="signal peptide" evidence="2">
    <location>
        <begin position="1"/>
        <end position="22"/>
    </location>
</feature>
<dbReference type="OrthoDB" id="6080050at2759"/>
<dbReference type="Proteomes" id="UP000683360">
    <property type="component" value="Unassembled WGS sequence"/>
</dbReference>
<keyword evidence="2" id="KW-0732">Signal</keyword>
<comment type="caution">
    <text evidence="3">The sequence shown here is derived from an EMBL/GenBank/DDBJ whole genome shotgun (WGS) entry which is preliminary data.</text>
</comment>
<evidence type="ECO:0000256" key="2">
    <source>
        <dbReference type="SAM" id="SignalP"/>
    </source>
</evidence>
<keyword evidence="1" id="KW-1015">Disulfide bond</keyword>
<evidence type="ECO:0008006" key="5">
    <source>
        <dbReference type="Google" id="ProtNLM"/>
    </source>
</evidence>
<reference evidence="3" key="1">
    <citation type="submission" date="2021-03" db="EMBL/GenBank/DDBJ databases">
        <authorList>
            <person name="Bekaert M."/>
        </authorList>
    </citation>
    <scope>NUCLEOTIDE SEQUENCE</scope>
</reference>
<keyword evidence="4" id="KW-1185">Reference proteome</keyword>
<accession>A0A8S3S7P4</accession>
<proteinExistence type="predicted"/>
<dbReference type="InterPro" id="IPR050780">
    <property type="entry name" value="Mucin_vWF_Thrombospondin_sf"/>
</dbReference>
<feature type="chain" id="PRO_5035879908" description="VWFD domain-containing protein" evidence="2">
    <location>
        <begin position="23"/>
        <end position="560"/>
    </location>
</feature>
<gene>
    <name evidence="3" type="ORF">MEDL_31025</name>
</gene>
<dbReference type="PANTHER" id="PTHR11339">
    <property type="entry name" value="EXTRACELLULAR MATRIX GLYCOPROTEIN RELATED"/>
    <property type="match status" value="1"/>
</dbReference>
<organism evidence="3 4">
    <name type="scientific">Mytilus edulis</name>
    <name type="common">Blue mussel</name>
    <dbReference type="NCBI Taxonomy" id="6550"/>
    <lineage>
        <taxon>Eukaryota</taxon>
        <taxon>Metazoa</taxon>
        <taxon>Spiralia</taxon>
        <taxon>Lophotrochozoa</taxon>
        <taxon>Mollusca</taxon>
        <taxon>Bivalvia</taxon>
        <taxon>Autobranchia</taxon>
        <taxon>Pteriomorphia</taxon>
        <taxon>Mytilida</taxon>
        <taxon>Mytiloidea</taxon>
        <taxon>Mytilidae</taxon>
        <taxon>Mytilinae</taxon>
        <taxon>Mytilus</taxon>
    </lineage>
</organism>
<dbReference type="EMBL" id="CAJPWZ010001531">
    <property type="protein sequence ID" value="CAG2217339.1"/>
    <property type="molecule type" value="Genomic_DNA"/>
</dbReference>
<protein>
    <recommendedName>
        <fullName evidence="5">VWFD domain-containing protein</fullName>
    </recommendedName>
</protein>
<evidence type="ECO:0000313" key="3">
    <source>
        <dbReference type="EMBL" id="CAG2217339.1"/>
    </source>
</evidence>
<name>A0A8S3S7P4_MYTED</name>
<sequence length="560" mass="63086">MQSSTTNFILISAVVYLSQVNSDDPCNTAEYIDNWQRSVAFGTDATLLCDNILAEGWYRVTSDAGELMPKDCPVGGFRCNTAKPIYLYTDNLPASEEPYPAVGVTVTRTAYASNYDGNYDLQDIYKYKIRWYINEIEIEDAKLEDLSKTDLKAGLGRMLEEHWTSKHKPNMLVTCAIQIGGDDFETYGPQNHSEVFFTGLKIDSSTPTEYQVLEGQELDIPVELTMPLSCAWPKHDTQRNKDNIKQNSCLLVLLNGVPDYQVNEEECVNGITADGIVFISDLCGIKFSHSNWKEKQTIKIFGQTDQLVNVQDRIIFLRLYNGDKVEPSDPILYWKNIHLPDIKVYVKDADVLTLGKSCYSHNDPHMRTFDQSYYELQIHNGLTEGEYIMYKHDRLPLQITLPTGTKVTFNYGYSYVDGINIIPSVLDTGMTKGLCGIYNGNANDDFTPRDELTAVTSIETFASSWKVTGDYANETLFDPNGVLMEIEYSGQQYCTCVSPDVDYPHGSPEFNCELTAALKPCRETKTTPGVYTADCKTVVTDYEREDEKPPSYPMIAGDNT</sequence>
<dbReference type="AlphaFoldDB" id="A0A8S3S7P4"/>